<name>A0A0C2HTE7_9PSED</name>
<dbReference type="PATRIC" id="fig|226910.6.peg.5788"/>
<proteinExistence type="inferred from homology"/>
<organism evidence="3 4">
    <name type="scientific">Pseudomonas batumici</name>
    <dbReference type="NCBI Taxonomy" id="226910"/>
    <lineage>
        <taxon>Bacteria</taxon>
        <taxon>Pseudomonadati</taxon>
        <taxon>Pseudomonadota</taxon>
        <taxon>Gammaproteobacteria</taxon>
        <taxon>Pseudomonadales</taxon>
        <taxon>Pseudomonadaceae</taxon>
        <taxon>Pseudomonas</taxon>
    </lineage>
</organism>
<dbReference type="GO" id="GO:0017000">
    <property type="term" value="P:antibiotic biosynthetic process"/>
    <property type="evidence" value="ECO:0007669"/>
    <property type="project" value="UniProtKB-KW"/>
</dbReference>
<dbReference type="EMBL" id="JXDG01000126">
    <property type="protein sequence ID" value="KIH80456.1"/>
    <property type="molecule type" value="Genomic_DNA"/>
</dbReference>
<dbReference type="STRING" id="226910.UCMB321_5801"/>
<comment type="caution">
    <text evidence="3">The sequence shown here is derived from an EMBL/GenBank/DDBJ whole genome shotgun (WGS) entry which is preliminary data.</text>
</comment>
<dbReference type="OrthoDB" id="8479735at2"/>
<evidence type="ECO:0000256" key="2">
    <source>
        <dbReference type="ARBA" id="ARBA00023194"/>
    </source>
</evidence>
<dbReference type="Proteomes" id="UP000031535">
    <property type="component" value="Unassembled WGS sequence"/>
</dbReference>
<accession>A0A0C2HTE7</accession>
<dbReference type="RefSeq" id="WP_040072133.1">
    <property type="nucleotide sequence ID" value="NZ_CP144470.1"/>
</dbReference>
<dbReference type="SUPFAM" id="SSF54427">
    <property type="entry name" value="NTF2-like"/>
    <property type="match status" value="1"/>
</dbReference>
<dbReference type="Gene3D" id="3.10.450.50">
    <property type="match status" value="1"/>
</dbReference>
<keyword evidence="4" id="KW-1185">Reference proteome</keyword>
<evidence type="ECO:0000313" key="3">
    <source>
        <dbReference type="EMBL" id="KIH80456.1"/>
    </source>
</evidence>
<protein>
    <submittedName>
        <fullName evidence="3">Phenazine biosynthesis protein PhzB</fullName>
    </submittedName>
</protein>
<dbReference type="AlphaFoldDB" id="A0A0C2HTE7"/>
<dbReference type="Pfam" id="PF03284">
    <property type="entry name" value="PHZA_PHZB"/>
    <property type="match status" value="1"/>
</dbReference>
<comment type="similarity">
    <text evidence="1">Belongs to the PhzA/PhzB family.</text>
</comment>
<evidence type="ECO:0000256" key="1">
    <source>
        <dbReference type="ARBA" id="ARBA00009377"/>
    </source>
</evidence>
<dbReference type="InterPro" id="IPR004964">
    <property type="entry name" value="PhzA_PhzB"/>
</dbReference>
<sequence length="162" mass="18479">MPTTAIQTGFADAPELRRKNRATVEQYMHSHGAARLRRHELFTEDGSGGSWNTANATPLVFHGHAMLAALGVWLDQCFPDWQWHNIRIFETADPNHFWVESDGRGTVNLPGYPKGYCENHYIHSFELENGRIKRNREFMNPFQQLRALGIPVPTIRRAGLPA</sequence>
<gene>
    <name evidence="3" type="ORF">UCMB321_5801</name>
</gene>
<dbReference type="InterPro" id="IPR032710">
    <property type="entry name" value="NTF2-like_dom_sf"/>
</dbReference>
<reference evidence="3 4" key="1">
    <citation type="submission" date="2015-01" db="EMBL/GenBank/DDBJ databases">
        <title>Complete genome of Pseudomonas batumici UCM B-321 producer of the batumin antibiotic with strong antistaphilococcal and potential anticancer activity.</title>
        <authorList>
            <person name="Klochko V.V."/>
            <person name="Zelena L.B."/>
            <person name="Elena K.A."/>
            <person name="Reva O.N."/>
        </authorList>
    </citation>
    <scope>NUCLEOTIDE SEQUENCE [LARGE SCALE GENOMIC DNA]</scope>
    <source>
        <strain evidence="3 4">UCM B-321</strain>
    </source>
</reference>
<keyword evidence="2" id="KW-0045">Antibiotic biosynthesis</keyword>
<evidence type="ECO:0000313" key="4">
    <source>
        <dbReference type="Proteomes" id="UP000031535"/>
    </source>
</evidence>